<dbReference type="RefSeq" id="WP_277812971.1">
    <property type="nucleotide sequence ID" value="NZ_AWFG01000026.1"/>
</dbReference>
<evidence type="ECO:0000313" key="1">
    <source>
        <dbReference type="EMBL" id="KCZ57772.1"/>
    </source>
</evidence>
<accession>A0A062UHI7</accession>
<gene>
    <name evidence="1" type="ORF">HY30_17035</name>
</gene>
<name>A0A062UHI7_9PROT</name>
<dbReference type="STRING" id="1280947.HY30_17035"/>
<protein>
    <submittedName>
        <fullName evidence="1">Uncharacterized protein</fullName>
    </submittedName>
</protein>
<comment type="caution">
    <text evidence="1">The sequence shown here is derived from an EMBL/GenBank/DDBJ whole genome shotgun (WGS) entry which is preliminary data.</text>
</comment>
<dbReference type="EMBL" id="AWFG01000026">
    <property type="protein sequence ID" value="KCZ57772.1"/>
    <property type="molecule type" value="Genomic_DNA"/>
</dbReference>
<proteinExistence type="predicted"/>
<keyword evidence="2" id="KW-1185">Reference proteome</keyword>
<evidence type="ECO:0000313" key="2">
    <source>
        <dbReference type="Proteomes" id="UP000027190"/>
    </source>
</evidence>
<sequence>MKNIMIKFVFCAAAFSGGIAWGIAAEAAETGVTLATMFGH</sequence>
<organism evidence="1 2">
    <name type="scientific">Hyphomonas chukchiensis</name>
    <dbReference type="NCBI Taxonomy" id="1280947"/>
    <lineage>
        <taxon>Bacteria</taxon>
        <taxon>Pseudomonadati</taxon>
        <taxon>Pseudomonadota</taxon>
        <taxon>Alphaproteobacteria</taxon>
        <taxon>Hyphomonadales</taxon>
        <taxon>Hyphomonadaceae</taxon>
        <taxon>Hyphomonas</taxon>
    </lineage>
</organism>
<dbReference type="AlphaFoldDB" id="A0A062UHI7"/>
<dbReference type="Proteomes" id="UP000027190">
    <property type="component" value="Unassembled WGS sequence"/>
</dbReference>
<dbReference type="PATRIC" id="fig|1280947.3.peg.1985"/>
<reference evidence="1 2" key="1">
    <citation type="journal article" date="2014" name="Antonie Van Leeuwenhoek">
        <title>Hyphomonas beringensis sp. nov. and Hyphomonas chukchiensis sp. nov., isolated from surface seawater of the Bering Sea and Chukchi Sea.</title>
        <authorList>
            <person name="Li C."/>
            <person name="Lai Q."/>
            <person name="Li G."/>
            <person name="Dong C."/>
            <person name="Wang J."/>
            <person name="Liao Y."/>
            <person name="Shao Z."/>
        </authorList>
    </citation>
    <scope>NUCLEOTIDE SEQUENCE [LARGE SCALE GENOMIC DNA]</scope>
    <source>
        <strain evidence="1 2">BH-BN04-4</strain>
    </source>
</reference>